<dbReference type="InterPro" id="IPR012617">
    <property type="entry name" value="AATF_C"/>
</dbReference>
<dbReference type="Pfam" id="PF13339">
    <property type="entry name" value="AATF-Che1"/>
    <property type="match status" value="1"/>
</dbReference>
<evidence type="ECO:0000313" key="6">
    <source>
        <dbReference type="EMBL" id="CAD8075634.1"/>
    </source>
</evidence>
<keyword evidence="7" id="KW-1185">Reference proteome</keyword>
<evidence type="ECO:0008006" key="8">
    <source>
        <dbReference type="Google" id="ProtNLM"/>
    </source>
</evidence>
<gene>
    <name evidence="6" type="ORF">PSON_ATCC_30995.1.T0330328</name>
</gene>
<name>A0A8S1MKX3_9CILI</name>
<feature type="domain" description="Apoptosis-antagonizing transcription factor C-terminal" evidence="4">
    <location>
        <begin position="334"/>
        <end position="419"/>
    </location>
</feature>
<evidence type="ECO:0000313" key="7">
    <source>
        <dbReference type="Proteomes" id="UP000692954"/>
    </source>
</evidence>
<dbReference type="AlphaFoldDB" id="A0A8S1MKX3"/>
<dbReference type="GO" id="GO:0005730">
    <property type="term" value="C:nucleolus"/>
    <property type="evidence" value="ECO:0007669"/>
    <property type="project" value="TreeGrafter"/>
</dbReference>
<accession>A0A8S1MKX3</accession>
<sequence length="444" mass="52319">MSKIKQKKKANIKHTIDNENDHEDQLSYNSIDDEQYLNLLQGHLPKSHKIDINLGQKYQGKKANNERQNQSEEDLQNESINSDEIPEFIESEPDQSEDVDDLKEKKIVNEKVKRKQNQTRFQKELQEIEKEDLEMIEKQKENKKELKEVAEQIKEQQQIWGNLVEIREQMQKTLDAAKKLPIQNKEFVSEIQKSKESKLNDLNCQLLNNITNLQNLYSSLYQIDQINVKDDGYDLNSFKKINEKFQDSTKVIEEDIIRWSSKSALLQSINKDNKSQMGFLLLTPIGQSKKALQNIEKLRQKTQLKRQIFRILGEEGSDLNETNNKHIFDDTDFYLDLLKETISFNNQNTAEEALKKETEQFILKRQAQRQEKENKVVDRKASKNRKIRFEPHQKIINFTSRIELPVEMISREDIIKNLFGLASTNIEPQIQKKRKQSLHDVNLI</sequence>
<dbReference type="InterPro" id="IPR025160">
    <property type="entry name" value="AATF"/>
</dbReference>
<feature type="compositionally biased region" description="Basic and acidic residues" evidence="3">
    <location>
        <begin position="14"/>
        <end position="25"/>
    </location>
</feature>
<feature type="compositionally biased region" description="Acidic residues" evidence="3">
    <location>
        <begin position="84"/>
        <end position="101"/>
    </location>
</feature>
<dbReference type="Pfam" id="PF08164">
    <property type="entry name" value="TRAUB"/>
    <property type="match status" value="1"/>
</dbReference>
<dbReference type="EMBL" id="CAJJDN010000033">
    <property type="protein sequence ID" value="CAD8075634.1"/>
    <property type="molecule type" value="Genomic_DNA"/>
</dbReference>
<protein>
    <recommendedName>
        <fullName evidence="8">Protein BFR2</fullName>
    </recommendedName>
</protein>
<organism evidence="6 7">
    <name type="scientific">Paramecium sonneborni</name>
    <dbReference type="NCBI Taxonomy" id="65129"/>
    <lineage>
        <taxon>Eukaryota</taxon>
        <taxon>Sar</taxon>
        <taxon>Alveolata</taxon>
        <taxon>Ciliophora</taxon>
        <taxon>Intramacronucleata</taxon>
        <taxon>Oligohymenophorea</taxon>
        <taxon>Peniculida</taxon>
        <taxon>Parameciidae</taxon>
        <taxon>Paramecium</taxon>
    </lineage>
</organism>
<dbReference type="PANTHER" id="PTHR15565">
    <property type="entry name" value="AATF PROTEIN APOPTOSIS ANTAGONIZING TRANSCRIPTION FACTOR"/>
    <property type="match status" value="1"/>
</dbReference>
<feature type="coiled-coil region" evidence="2">
    <location>
        <begin position="123"/>
        <end position="159"/>
    </location>
</feature>
<evidence type="ECO:0000259" key="4">
    <source>
        <dbReference type="Pfam" id="PF08164"/>
    </source>
</evidence>
<feature type="region of interest" description="Disordered" evidence="3">
    <location>
        <begin position="51"/>
        <end position="101"/>
    </location>
</feature>
<proteinExistence type="inferred from homology"/>
<evidence type="ECO:0000256" key="3">
    <source>
        <dbReference type="SAM" id="MobiDB-lite"/>
    </source>
</evidence>
<keyword evidence="2" id="KW-0175">Coiled coil</keyword>
<dbReference type="Proteomes" id="UP000692954">
    <property type="component" value="Unassembled WGS sequence"/>
</dbReference>
<comment type="similarity">
    <text evidence="1">Belongs to the AATF family.</text>
</comment>
<feature type="domain" description="AATF leucine zipper-containing" evidence="5">
    <location>
        <begin position="150"/>
        <end position="242"/>
    </location>
</feature>
<comment type="caution">
    <text evidence="6">The sequence shown here is derived from an EMBL/GenBank/DDBJ whole genome shotgun (WGS) entry which is preliminary data.</text>
</comment>
<evidence type="ECO:0000259" key="5">
    <source>
        <dbReference type="Pfam" id="PF13339"/>
    </source>
</evidence>
<evidence type="ECO:0000256" key="1">
    <source>
        <dbReference type="ARBA" id="ARBA00008966"/>
    </source>
</evidence>
<evidence type="ECO:0000256" key="2">
    <source>
        <dbReference type="SAM" id="Coils"/>
    </source>
</evidence>
<feature type="region of interest" description="Disordered" evidence="3">
    <location>
        <begin position="1"/>
        <end position="25"/>
    </location>
</feature>
<dbReference type="InterPro" id="IPR039223">
    <property type="entry name" value="AATF/Bfr2"/>
</dbReference>
<reference evidence="6" key="1">
    <citation type="submission" date="2021-01" db="EMBL/GenBank/DDBJ databases">
        <authorList>
            <consortium name="Genoscope - CEA"/>
            <person name="William W."/>
        </authorList>
    </citation>
    <scope>NUCLEOTIDE SEQUENCE</scope>
</reference>
<feature type="compositionally biased region" description="Basic residues" evidence="3">
    <location>
        <begin position="1"/>
        <end position="12"/>
    </location>
</feature>
<dbReference type="PANTHER" id="PTHR15565:SF0">
    <property type="entry name" value="PROTEIN AATF"/>
    <property type="match status" value="1"/>
</dbReference>
<dbReference type="OrthoDB" id="308350at2759"/>